<dbReference type="PANTHER" id="PTHR14362:SF2">
    <property type="entry name" value="COILED-COIL DOMAIN-CONTAINING PROTEIN 81"/>
    <property type="match status" value="1"/>
</dbReference>
<dbReference type="OrthoDB" id="125906at2759"/>
<organism evidence="2 3">
    <name type="scientific">Nothocercus julius</name>
    <dbReference type="NCBI Taxonomy" id="2585813"/>
    <lineage>
        <taxon>Eukaryota</taxon>
        <taxon>Metazoa</taxon>
        <taxon>Chordata</taxon>
        <taxon>Craniata</taxon>
        <taxon>Vertebrata</taxon>
        <taxon>Euteleostomi</taxon>
        <taxon>Archelosauria</taxon>
        <taxon>Archosauria</taxon>
        <taxon>Dinosauria</taxon>
        <taxon>Saurischia</taxon>
        <taxon>Theropoda</taxon>
        <taxon>Coelurosauria</taxon>
        <taxon>Aves</taxon>
        <taxon>Palaeognathae</taxon>
        <taxon>Tinamiformes</taxon>
        <taxon>Tinamidae</taxon>
        <taxon>Nothocercus</taxon>
    </lineage>
</organism>
<evidence type="ECO:0000313" key="3">
    <source>
        <dbReference type="Proteomes" id="UP000531559"/>
    </source>
</evidence>
<dbReference type="Proteomes" id="UP000531559">
    <property type="component" value="Unassembled WGS sequence"/>
</dbReference>
<feature type="non-terminal residue" evidence="2">
    <location>
        <position position="139"/>
    </location>
</feature>
<dbReference type="InterPro" id="IPR026295">
    <property type="entry name" value="CCD81"/>
</dbReference>
<dbReference type="EMBL" id="VZSV01000515">
    <property type="protein sequence ID" value="NXA57238.1"/>
    <property type="molecule type" value="Genomic_DNA"/>
</dbReference>
<name>A0A7K7WVA0_9AVES</name>
<evidence type="ECO:0000259" key="1">
    <source>
        <dbReference type="Pfam" id="PF18289"/>
    </source>
</evidence>
<dbReference type="InterPro" id="IPR040673">
    <property type="entry name" value="CCDC81_HU_dom_2"/>
</dbReference>
<dbReference type="AlphaFoldDB" id="A0A7K7WVA0"/>
<feature type="non-terminal residue" evidence="2">
    <location>
        <position position="1"/>
    </location>
</feature>
<proteinExistence type="predicted"/>
<dbReference type="GO" id="GO:0005815">
    <property type="term" value="C:microtubule organizing center"/>
    <property type="evidence" value="ECO:0007669"/>
    <property type="project" value="TreeGrafter"/>
</dbReference>
<dbReference type="PANTHER" id="PTHR14362">
    <property type="entry name" value="COILED-COIL DOMAIN-CONTAINING PROTEIN 81"/>
    <property type="match status" value="1"/>
</dbReference>
<comment type="caution">
    <text evidence="2">The sequence shown here is derived from an EMBL/GenBank/DDBJ whole genome shotgun (WGS) entry which is preliminary data.</text>
</comment>
<reference evidence="2 3" key="1">
    <citation type="submission" date="2019-09" db="EMBL/GenBank/DDBJ databases">
        <title>Bird 10,000 Genomes (B10K) Project - Family phase.</title>
        <authorList>
            <person name="Zhang G."/>
        </authorList>
    </citation>
    <scope>NUCLEOTIDE SEQUENCE [LARGE SCALE GENOMIC DNA]</scope>
    <source>
        <strain evidence="2">B10K-MSB-01</strain>
    </source>
</reference>
<protein>
    <submittedName>
        <fullName evidence="2">CCD81 protein</fullName>
    </submittedName>
</protein>
<gene>
    <name evidence="2" type="primary">Ccdc81_3</name>
    <name evidence="2" type="ORF">NOTJUL_R12653</name>
</gene>
<accession>A0A7K7WVA0</accession>
<feature type="domain" description="CCDC81 HU" evidence="1">
    <location>
        <begin position="58"/>
        <end position="130"/>
    </location>
</feature>
<dbReference type="Pfam" id="PF18289">
    <property type="entry name" value="HU-CCDC81_euk_2"/>
    <property type="match status" value="1"/>
</dbReference>
<sequence>QGVLLEGLGTFCTVQEPLSLGAEEVLLVRRPIFKLGMQVVCAQGLPCPEVTLPDDMAIEPLNYLLLSLVTSWPRCVLEACVEETIRLFTFHVENKQNVAFDFADLGVLTHHGDTLCMSFYASCVTQLQKKRSLSAALGS</sequence>
<evidence type="ECO:0000313" key="2">
    <source>
        <dbReference type="EMBL" id="NXA57238.1"/>
    </source>
</evidence>
<keyword evidence="3" id="KW-1185">Reference proteome</keyword>